<dbReference type="AlphaFoldDB" id="A0A3F2YLX0"/>
<name>A0A3F2YLX0_STRCJ</name>
<organism evidence="1">
    <name type="scientific">Streptomyces cinnamoneus</name>
    <name type="common">Streptoverticillium cinnamoneum</name>
    <dbReference type="NCBI Taxonomy" id="53446"/>
    <lineage>
        <taxon>Bacteria</taxon>
        <taxon>Bacillati</taxon>
        <taxon>Actinomycetota</taxon>
        <taxon>Actinomycetes</taxon>
        <taxon>Kitasatosporales</taxon>
        <taxon>Streptomycetaceae</taxon>
        <taxon>Streptomyces</taxon>
        <taxon>Streptomyces cinnamoneus group</taxon>
    </lineage>
</organism>
<protein>
    <submittedName>
        <fullName evidence="1">Gln-dal-cys-ala-phe-gly-pro-phe-dbb-phe-val-cys-bh2-gly</fullName>
    </submittedName>
</protein>
<sequence>AFACKQACAFGPFTFVCDGNTK</sequence>
<dbReference type="InterPro" id="IPR046016">
    <property type="entry name" value="Dur/DurB-like"/>
</dbReference>
<evidence type="ECO:0000313" key="1">
    <source>
        <dbReference type="PDB" id="6C0H"/>
    </source>
</evidence>
<evidence type="ECO:0007829" key="2">
    <source>
        <dbReference type="PDB" id="6C0H"/>
    </source>
</evidence>
<gene>
    <name evidence="1" type="primary">durA</name>
</gene>
<dbReference type="SMR" id="A0A3F2YLX0"/>
<dbReference type="PDBsum" id="6C0H"/>
<dbReference type="Pfam" id="PF19398">
    <property type="entry name" value="DurB-like"/>
    <property type="match status" value="1"/>
</dbReference>
<accession>A0A3F2YLX0</accession>
<proteinExistence type="evidence at protein level"/>
<dbReference type="PDB" id="6C0H">
    <property type="method" value="X-ray"/>
    <property type="resolution" value="1.90 A"/>
    <property type="chains" value="C=1-22"/>
</dbReference>
<reference evidence="1 2" key="1">
    <citation type="journal article" date="2018" name="Nat. Chem. Biol.">
        <title>Substrate-assisted enzymatic formation of lysinoalanine in duramycin.</title>
        <authorList>
            <person name="An L."/>
            <person name="Cogan D.P."/>
            <person name="Navo C.D."/>
            <person name="Jimenez-Oses G."/>
            <person name="Nair S.K."/>
            <person name="van der Donk W.A."/>
        </authorList>
    </citation>
    <scope>X-RAY CRYSTALLOGRAPHY (1.90 ANGSTROMS)</scope>
    <source>
        <strain evidence="1">12686</strain>
    </source>
</reference>
<keyword evidence="1 2" id="KW-0002">3D-structure</keyword>